<comment type="caution">
    <text evidence="2">The sequence shown here is derived from an EMBL/GenBank/DDBJ whole genome shotgun (WGS) entry which is preliminary data.</text>
</comment>
<dbReference type="GO" id="GO:0004364">
    <property type="term" value="F:glutathione transferase activity"/>
    <property type="evidence" value="ECO:0007669"/>
    <property type="project" value="InterPro"/>
</dbReference>
<reference evidence="2" key="2">
    <citation type="journal article" date="2024" name="Plant">
        <title>Genomic evolution and insights into agronomic trait innovations of Sesamum species.</title>
        <authorList>
            <person name="Miao H."/>
            <person name="Wang L."/>
            <person name="Qu L."/>
            <person name="Liu H."/>
            <person name="Sun Y."/>
            <person name="Le M."/>
            <person name="Wang Q."/>
            <person name="Wei S."/>
            <person name="Zheng Y."/>
            <person name="Lin W."/>
            <person name="Duan Y."/>
            <person name="Cao H."/>
            <person name="Xiong S."/>
            <person name="Wang X."/>
            <person name="Wei L."/>
            <person name="Li C."/>
            <person name="Ma Q."/>
            <person name="Ju M."/>
            <person name="Zhao R."/>
            <person name="Li G."/>
            <person name="Mu C."/>
            <person name="Tian Q."/>
            <person name="Mei H."/>
            <person name="Zhang T."/>
            <person name="Gao T."/>
            <person name="Zhang H."/>
        </authorList>
    </citation>
    <scope>NUCLEOTIDE SEQUENCE</scope>
    <source>
        <strain evidence="2">KEN8</strain>
    </source>
</reference>
<gene>
    <name evidence="2" type="ORF">Scaly_1542000</name>
</gene>
<dbReference type="Gene3D" id="1.20.1050.10">
    <property type="match status" value="1"/>
</dbReference>
<dbReference type="PANTHER" id="PTHR45374:SF1">
    <property type="entry name" value="GLUTATHIONE S-TRANSFERASE TCHQD"/>
    <property type="match status" value="1"/>
</dbReference>
<dbReference type="EMBL" id="JACGWM010000009">
    <property type="protein sequence ID" value="KAL0351533.1"/>
    <property type="molecule type" value="Genomic_DNA"/>
</dbReference>
<dbReference type="InterPro" id="IPR010987">
    <property type="entry name" value="Glutathione-S-Trfase_C-like"/>
</dbReference>
<dbReference type="SUPFAM" id="SSF47616">
    <property type="entry name" value="GST C-terminal domain-like"/>
    <property type="match status" value="1"/>
</dbReference>
<dbReference type="PANTHER" id="PTHR45374">
    <property type="entry name" value="GLUTATHIONE S-TRANSFERASE TCHQD"/>
    <property type="match status" value="1"/>
</dbReference>
<evidence type="ECO:0000313" key="2">
    <source>
        <dbReference type="EMBL" id="KAL0351533.1"/>
    </source>
</evidence>
<sequence>MDLQDTTMESQILHPLPRPPKYRLSVTKFLRRVIIARMAECPELASAYHRKLKEAYETEDKLKDPEILRRSEEHLERILDEAERKLTETTYLVGEEFTLADVVFIPLLSRLALLNLEEKYINTRLNVAEYWNVVQERPSYRKFFLEMLCSGIQVAGPTNPLNEPAKVDVYDYLITQE</sequence>
<accession>A0AAW2P959</accession>
<organism evidence="2">
    <name type="scientific">Sesamum calycinum</name>
    <dbReference type="NCBI Taxonomy" id="2727403"/>
    <lineage>
        <taxon>Eukaryota</taxon>
        <taxon>Viridiplantae</taxon>
        <taxon>Streptophyta</taxon>
        <taxon>Embryophyta</taxon>
        <taxon>Tracheophyta</taxon>
        <taxon>Spermatophyta</taxon>
        <taxon>Magnoliopsida</taxon>
        <taxon>eudicotyledons</taxon>
        <taxon>Gunneridae</taxon>
        <taxon>Pentapetalae</taxon>
        <taxon>asterids</taxon>
        <taxon>lamiids</taxon>
        <taxon>Lamiales</taxon>
        <taxon>Pedaliaceae</taxon>
        <taxon>Sesamum</taxon>
    </lineage>
</organism>
<dbReference type="InterPro" id="IPR044617">
    <property type="entry name" value="TCHQD"/>
</dbReference>
<dbReference type="AlphaFoldDB" id="A0AAW2P959"/>
<proteinExistence type="predicted"/>
<evidence type="ECO:0000259" key="1">
    <source>
        <dbReference type="PROSITE" id="PS50405"/>
    </source>
</evidence>
<dbReference type="Pfam" id="PF13410">
    <property type="entry name" value="GST_C_2"/>
    <property type="match status" value="1"/>
</dbReference>
<name>A0AAW2P959_9LAMI</name>
<reference evidence="2" key="1">
    <citation type="submission" date="2020-06" db="EMBL/GenBank/DDBJ databases">
        <authorList>
            <person name="Li T."/>
            <person name="Hu X."/>
            <person name="Zhang T."/>
            <person name="Song X."/>
            <person name="Zhang H."/>
            <person name="Dai N."/>
            <person name="Sheng W."/>
            <person name="Hou X."/>
            <person name="Wei L."/>
        </authorList>
    </citation>
    <scope>NUCLEOTIDE SEQUENCE</scope>
    <source>
        <strain evidence="2">KEN8</strain>
        <tissue evidence="2">Leaf</tissue>
    </source>
</reference>
<protein>
    <submittedName>
        <fullName evidence="2">Glutathione S-transferase TCHQD</fullName>
    </submittedName>
</protein>
<dbReference type="PROSITE" id="PS50405">
    <property type="entry name" value="GST_CTER"/>
    <property type="match status" value="1"/>
</dbReference>
<dbReference type="InterPro" id="IPR036282">
    <property type="entry name" value="Glutathione-S-Trfase_C_sf"/>
</dbReference>
<feature type="domain" description="GST C-terminal" evidence="1">
    <location>
        <begin position="1"/>
        <end position="158"/>
    </location>
</feature>